<gene>
    <name evidence="3" type="ORF">BO71DRAFT_394816</name>
</gene>
<name>A0A319DXE3_9EURO</name>
<feature type="transmembrane region" description="Helical" evidence="2">
    <location>
        <begin position="82"/>
        <end position="105"/>
    </location>
</feature>
<dbReference type="VEuPathDB" id="FungiDB:BO71DRAFT_394816"/>
<keyword evidence="2" id="KW-0812">Transmembrane</keyword>
<keyword evidence="4" id="KW-1185">Reference proteome</keyword>
<accession>A0A319DXE3</accession>
<keyword evidence="2" id="KW-1133">Transmembrane helix</keyword>
<organism evidence="3 4">
    <name type="scientific">Aspergillus ellipticus CBS 707.79</name>
    <dbReference type="NCBI Taxonomy" id="1448320"/>
    <lineage>
        <taxon>Eukaryota</taxon>
        <taxon>Fungi</taxon>
        <taxon>Dikarya</taxon>
        <taxon>Ascomycota</taxon>
        <taxon>Pezizomycotina</taxon>
        <taxon>Eurotiomycetes</taxon>
        <taxon>Eurotiomycetidae</taxon>
        <taxon>Eurotiales</taxon>
        <taxon>Aspergillaceae</taxon>
        <taxon>Aspergillus</taxon>
        <taxon>Aspergillus subgen. Circumdati</taxon>
    </lineage>
</organism>
<reference evidence="3 4" key="1">
    <citation type="submission" date="2018-02" db="EMBL/GenBank/DDBJ databases">
        <title>The genomes of Aspergillus section Nigri reveals drivers in fungal speciation.</title>
        <authorList>
            <consortium name="DOE Joint Genome Institute"/>
            <person name="Vesth T.C."/>
            <person name="Nybo J."/>
            <person name="Theobald S."/>
            <person name="Brandl J."/>
            <person name="Frisvad J.C."/>
            <person name="Nielsen K.F."/>
            <person name="Lyhne E.K."/>
            <person name="Kogle M.E."/>
            <person name="Kuo A."/>
            <person name="Riley R."/>
            <person name="Clum A."/>
            <person name="Nolan M."/>
            <person name="Lipzen A."/>
            <person name="Salamov A."/>
            <person name="Henrissat B."/>
            <person name="Wiebenga A."/>
            <person name="De vries R.P."/>
            <person name="Grigoriev I.V."/>
            <person name="Mortensen U.H."/>
            <person name="Andersen M.R."/>
            <person name="Baker S.E."/>
        </authorList>
    </citation>
    <scope>NUCLEOTIDE SEQUENCE [LARGE SCALE GENOMIC DNA]</scope>
    <source>
        <strain evidence="3 4">CBS 707.79</strain>
    </source>
</reference>
<sequence length="116" mass="11767">MPFLAPTPSSGPSTEFQLGKNPGGGRATPPGGDTPATPASLTIPEPTRAKLVETIVPAPDPRIHPVLSAPRSPPSMAVGTGHWAVCLVALSLSALQVLLLTLLVVSLRTTAGSESD</sequence>
<dbReference type="Proteomes" id="UP000247810">
    <property type="component" value="Unassembled WGS sequence"/>
</dbReference>
<dbReference type="AlphaFoldDB" id="A0A319DXE3"/>
<protein>
    <submittedName>
        <fullName evidence="3">Uncharacterized protein</fullName>
    </submittedName>
</protein>
<feature type="compositionally biased region" description="Low complexity" evidence="1">
    <location>
        <begin position="27"/>
        <end position="39"/>
    </location>
</feature>
<keyword evidence="2" id="KW-0472">Membrane</keyword>
<dbReference type="EMBL" id="KZ825807">
    <property type="protein sequence ID" value="PYH98857.1"/>
    <property type="molecule type" value="Genomic_DNA"/>
</dbReference>
<feature type="compositionally biased region" description="Polar residues" evidence="1">
    <location>
        <begin position="7"/>
        <end position="16"/>
    </location>
</feature>
<proteinExistence type="predicted"/>
<feature type="region of interest" description="Disordered" evidence="1">
    <location>
        <begin position="1"/>
        <end position="46"/>
    </location>
</feature>
<evidence type="ECO:0000313" key="4">
    <source>
        <dbReference type="Proteomes" id="UP000247810"/>
    </source>
</evidence>
<evidence type="ECO:0000313" key="3">
    <source>
        <dbReference type="EMBL" id="PYH98857.1"/>
    </source>
</evidence>
<evidence type="ECO:0000256" key="1">
    <source>
        <dbReference type="SAM" id="MobiDB-lite"/>
    </source>
</evidence>
<evidence type="ECO:0000256" key="2">
    <source>
        <dbReference type="SAM" id="Phobius"/>
    </source>
</evidence>